<dbReference type="AlphaFoldDB" id="A0A5C5XNE0"/>
<keyword evidence="2" id="KW-1185">Reference proteome</keyword>
<protein>
    <submittedName>
        <fullName evidence="1">Uncharacterized protein</fullName>
    </submittedName>
</protein>
<accession>A0A5C5XNE0</accession>
<dbReference type="EMBL" id="SJPG01000001">
    <property type="protein sequence ID" value="TWT64414.1"/>
    <property type="molecule type" value="Genomic_DNA"/>
</dbReference>
<evidence type="ECO:0000313" key="2">
    <source>
        <dbReference type="Proteomes" id="UP000316095"/>
    </source>
</evidence>
<evidence type="ECO:0000313" key="1">
    <source>
        <dbReference type="EMBL" id="TWT64414.1"/>
    </source>
</evidence>
<comment type="caution">
    <text evidence="1">The sequence shown here is derived from an EMBL/GenBank/DDBJ whole genome shotgun (WGS) entry which is preliminary data.</text>
</comment>
<organism evidence="1 2">
    <name type="scientific">Rubinisphaera italica</name>
    <dbReference type="NCBI Taxonomy" id="2527969"/>
    <lineage>
        <taxon>Bacteria</taxon>
        <taxon>Pseudomonadati</taxon>
        <taxon>Planctomycetota</taxon>
        <taxon>Planctomycetia</taxon>
        <taxon>Planctomycetales</taxon>
        <taxon>Planctomycetaceae</taxon>
        <taxon>Rubinisphaera</taxon>
    </lineage>
</organism>
<sequence>MTVHLIYGVNQHSCSAEGKTIAFVSSQLQHVFNLPPSPQFLVNGRQVNADHVLADGEQLEFVKEFGQKGLGDVCTKEIFQRSFDVSDEEWSECKSAGLHTTELRGTEVFLIQEGADCLQRVRTLRGRSGRDVKLNPTEQRIIKVLTTNGPLTGDELASKVGRGFTSTFRQLLASMVRHCIVQNDNRGYSVLRHDL</sequence>
<gene>
    <name evidence="1" type="ORF">Pan54_51760</name>
</gene>
<name>A0A5C5XNE0_9PLAN</name>
<dbReference type="RefSeq" id="WP_146506129.1">
    <property type="nucleotide sequence ID" value="NZ_SJPG01000001.1"/>
</dbReference>
<dbReference type="Proteomes" id="UP000316095">
    <property type="component" value="Unassembled WGS sequence"/>
</dbReference>
<reference evidence="1 2" key="1">
    <citation type="submission" date="2019-02" db="EMBL/GenBank/DDBJ databases">
        <title>Deep-cultivation of Planctomycetes and their phenomic and genomic characterization uncovers novel biology.</title>
        <authorList>
            <person name="Wiegand S."/>
            <person name="Jogler M."/>
            <person name="Boedeker C."/>
            <person name="Pinto D."/>
            <person name="Vollmers J."/>
            <person name="Rivas-Marin E."/>
            <person name="Kohn T."/>
            <person name="Peeters S.H."/>
            <person name="Heuer A."/>
            <person name="Rast P."/>
            <person name="Oberbeckmann S."/>
            <person name="Bunk B."/>
            <person name="Jeske O."/>
            <person name="Meyerdierks A."/>
            <person name="Storesund J.E."/>
            <person name="Kallscheuer N."/>
            <person name="Luecker S."/>
            <person name="Lage O.M."/>
            <person name="Pohl T."/>
            <person name="Merkel B.J."/>
            <person name="Hornburger P."/>
            <person name="Mueller R.-W."/>
            <person name="Bruemmer F."/>
            <person name="Labrenz M."/>
            <person name="Spormann A.M."/>
            <person name="Op Den Camp H."/>
            <person name="Overmann J."/>
            <person name="Amann R."/>
            <person name="Jetten M.S.M."/>
            <person name="Mascher T."/>
            <person name="Medema M.H."/>
            <person name="Devos D.P."/>
            <person name="Kaster A.-K."/>
            <person name="Ovreas L."/>
            <person name="Rohde M."/>
            <person name="Galperin M.Y."/>
            <person name="Jogler C."/>
        </authorList>
    </citation>
    <scope>NUCLEOTIDE SEQUENCE [LARGE SCALE GENOMIC DNA]</scope>
    <source>
        <strain evidence="1 2">Pan54</strain>
    </source>
</reference>
<proteinExistence type="predicted"/>